<dbReference type="EMBL" id="OU015566">
    <property type="protein sequence ID" value="CAG5103276.1"/>
    <property type="molecule type" value="Genomic_DNA"/>
</dbReference>
<reference evidence="1 2" key="1">
    <citation type="submission" date="2021-04" db="EMBL/GenBank/DDBJ databases">
        <authorList>
            <person name="Bliznina A."/>
        </authorList>
    </citation>
    <scope>NUCLEOTIDE SEQUENCE [LARGE SCALE GENOMIC DNA]</scope>
</reference>
<gene>
    <name evidence="1" type="ORF">OKIOD_LOCUS9462</name>
</gene>
<evidence type="ECO:0000313" key="1">
    <source>
        <dbReference type="EMBL" id="CAG5103276.1"/>
    </source>
</evidence>
<evidence type="ECO:0000313" key="2">
    <source>
        <dbReference type="Proteomes" id="UP001158576"/>
    </source>
</evidence>
<protein>
    <submittedName>
        <fullName evidence="1">Oidioi.mRNA.OKI2018_I69.chr1.g697.t1.cds</fullName>
    </submittedName>
</protein>
<organism evidence="1 2">
    <name type="scientific">Oikopleura dioica</name>
    <name type="common">Tunicate</name>
    <dbReference type="NCBI Taxonomy" id="34765"/>
    <lineage>
        <taxon>Eukaryota</taxon>
        <taxon>Metazoa</taxon>
        <taxon>Chordata</taxon>
        <taxon>Tunicata</taxon>
        <taxon>Appendicularia</taxon>
        <taxon>Copelata</taxon>
        <taxon>Oikopleuridae</taxon>
        <taxon>Oikopleura</taxon>
    </lineage>
</organism>
<proteinExistence type="predicted"/>
<dbReference type="Proteomes" id="UP001158576">
    <property type="component" value="Chromosome 1"/>
</dbReference>
<name>A0ABN7SUW3_OIKDI</name>
<keyword evidence="2" id="KW-1185">Reference proteome</keyword>
<sequence length="147" mass="17015">MRLEIRRYYGILSAGLITGKIQFQHEFNSEAVHVDNLLEPSRYIKTNEFRLKIGKLHDTSIEEPSSISNTVTLNKFSFRGEEIIVSIDYENPKSRLKSNLRCKITDETKHPPYIYTIPIRHEEEYQGEAGIAGLVRKIYLLIFGISN</sequence>
<accession>A0ABN7SUW3</accession>